<dbReference type="PROSITE" id="PS51125">
    <property type="entry name" value="NHL"/>
    <property type="match status" value="2"/>
</dbReference>
<name>A0ABU5TR66_9CYAN</name>
<organism evidence="4 5">
    <name type="scientific">Limnoraphis robusta CCNP1315</name>
    <dbReference type="NCBI Taxonomy" id="3110306"/>
    <lineage>
        <taxon>Bacteria</taxon>
        <taxon>Bacillati</taxon>
        <taxon>Cyanobacteriota</taxon>
        <taxon>Cyanophyceae</taxon>
        <taxon>Oscillatoriophycideae</taxon>
        <taxon>Oscillatoriales</taxon>
        <taxon>Sirenicapillariaceae</taxon>
        <taxon>Limnoraphis</taxon>
    </lineage>
</organism>
<dbReference type="NCBIfam" id="NF035926">
    <property type="entry name" value="scyF_NHL_VPEP"/>
    <property type="match status" value="1"/>
</dbReference>
<keyword evidence="3" id="KW-0472">Membrane</keyword>
<reference evidence="4 5" key="1">
    <citation type="submission" date="2023-12" db="EMBL/GenBank/DDBJ databases">
        <title>Baltic Sea Cyanobacteria.</title>
        <authorList>
            <person name="Delbaje E."/>
            <person name="Fewer D.P."/>
            <person name="Shishido T.K."/>
        </authorList>
    </citation>
    <scope>NUCLEOTIDE SEQUENCE [LARGE SCALE GENOMIC DNA]</scope>
    <source>
        <strain evidence="4 5">CCNP 1315</strain>
    </source>
</reference>
<dbReference type="RefSeq" id="WP_323273881.1">
    <property type="nucleotide sequence ID" value="NZ_JAYGHT010000001.1"/>
</dbReference>
<evidence type="ECO:0000313" key="5">
    <source>
        <dbReference type="Proteomes" id="UP001301728"/>
    </source>
</evidence>
<dbReference type="PANTHER" id="PTHR24104">
    <property type="entry name" value="E3 UBIQUITIN-PROTEIN LIGASE NHLRC1-RELATED"/>
    <property type="match status" value="1"/>
</dbReference>
<dbReference type="PANTHER" id="PTHR24104:SF25">
    <property type="entry name" value="PROTEIN LIN-41"/>
    <property type="match status" value="1"/>
</dbReference>
<keyword evidence="3" id="KW-0812">Transmembrane</keyword>
<dbReference type="CDD" id="cd05819">
    <property type="entry name" value="NHL"/>
    <property type="match status" value="1"/>
</dbReference>
<keyword evidence="5" id="KW-1185">Reference proteome</keyword>
<proteinExistence type="predicted"/>
<feature type="repeat" description="NHL" evidence="2">
    <location>
        <begin position="259"/>
        <end position="302"/>
    </location>
</feature>
<keyword evidence="3" id="KW-1133">Transmembrane helix</keyword>
<dbReference type="InterPro" id="IPR013424">
    <property type="entry name" value="Ice-binding_C"/>
</dbReference>
<dbReference type="InterPro" id="IPR011042">
    <property type="entry name" value="6-blade_b-propeller_TolB-like"/>
</dbReference>
<dbReference type="EMBL" id="JAYGHT010000001">
    <property type="protein sequence ID" value="MEA5517376.1"/>
    <property type="molecule type" value="Genomic_DNA"/>
</dbReference>
<sequence>MIVKKLSVGANVLVSGANVLVSGASLAPLLAGSLICLGAIASEAQAITLKYESQIGSPGFGQGELFVPQGVTVQDSTGNIFIGNGRGRNPDGTTNFDIGNEVSIFSPTGEYIGAVGRGGTGPGEFDEPGALEFSPKTGNLYVGDVFNLRVNVYDPDGNYIQTIADGEFGGLIEGRAFFGPSGITFDADNNVYIGDFSNDRILKINEAGEIVDTIGTAGTEPGQFQGPAGIRISPVSGNIYVADQFNNRIQVLDSEGNSIRTFGSEGVEPGQFLQPIGLEIDEQENIYVADSINSRVQVFDKEGNLLTVYGEPARTADGDIIPPPPPDGSTGPFGDPLDLRPGAFNWTGGTGLSDDKLYVGDFFQGRVQVLSINYHDDAAKVPEPTSVFGLVVGGFIAALLKKRQLTR</sequence>
<evidence type="ECO:0000313" key="4">
    <source>
        <dbReference type="EMBL" id="MEA5517376.1"/>
    </source>
</evidence>
<dbReference type="SUPFAM" id="SSF63829">
    <property type="entry name" value="Calcium-dependent phosphotriesterase"/>
    <property type="match status" value="1"/>
</dbReference>
<dbReference type="Proteomes" id="UP001301728">
    <property type="component" value="Unassembled WGS sequence"/>
</dbReference>
<feature type="transmembrane region" description="Helical" evidence="3">
    <location>
        <begin position="12"/>
        <end position="40"/>
    </location>
</feature>
<evidence type="ECO:0000256" key="2">
    <source>
        <dbReference type="PROSITE-ProRule" id="PRU00504"/>
    </source>
</evidence>
<keyword evidence="1" id="KW-0677">Repeat</keyword>
<comment type="caution">
    <text evidence="4">The sequence shown here is derived from an EMBL/GenBank/DDBJ whole genome shotgun (WGS) entry which is preliminary data.</text>
</comment>
<dbReference type="Pfam" id="PF17170">
    <property type="entry name" value="DUF5128"/>
    <property type="match status" value="2"/>
</dbReference>
<dbReference type="Gene3D" id="2.120.10.30">
    <property type="entry name" value="TolB, C-terminal domain"/>
    <property type="match status" value="2"/>
</dbReference>
<evidence type="ECO:0000256" key="1">
    <source>
        <dbReference type="ARBA" id="ARBA00022737"/>
    </source>
</evidence>
<evidence type="ECO:0000256" key="3">
    <source>
        <dbReference type="SAM" id="Phobius"/>
    </source>
</evidence>
<protein>
    <submittedName>
        <fullName evidence="4">Scytonemin biosynthesis PEP-CTERM protein ScyF</fullName>
    </submittedName>
</protein>
<feature type="repeat" description="NHL" evidence="2">
    <location>
        <begin position="211"/>
        <end position="255"/>
    </location>
</feature>
<gene>
    <name evidence="4" type="primary">scyF</name>
    <name evidence="4" type="ORF">VB854_00285</name>
</gene>
<dbReference type="InterPro" id="IPR050952">
    <property type="entry name" value="TRIM-NHL_E3_ligases"/>
</dbReference>
<dbReference type="NCBIfam" id="TIGR02595">
    <property type="entry name" value="PEP_CTERM"/>
    <property type="match status" value="1"/>
</dbReference>
<dbReference type="InterPro" id="IPR001258">
    <property type="entry name" value="NHL_repeat"/>
</dbReference>
<accession>A0ABU5TR66</accession>